<gene>
    <name evidence="4" type="ORF">WCD41_07595</name>
</gene>
<dbReference type="PROSITE" id="PS50830">
    <property type="entry name" value="TNASE_3"/>
    <property type="match status" value="1"/>
</dbReference>
<feature type="compositionally biased region" description="Low complexity" evidence="1">
    <location>
        <begin position="311"/>
        <end position="332"/>
    </location>
</feature>
<dbReference type="EMBL" id="JBBEGL010000002">
    <property type="protein sequence ID" value="MEJ2886313.1"/>
    <property type="molecule type" value="Genomic_DNA"/>
</dbReference>
<dbReference type="SMART" id="SM00318">
    <property type="entry name" value="SNc"/>
    <property type="match status" value="1"/>
</dbReference>
<feature type="region of interest" description="Disordered" evidence="1">
    <location>
        <begin position="253"/>
        <end position="352"/>
    </location>
</feature>
<accession>A0ABU8N3R1</accession>
<protein>
    <submittedName>
        <fullName evidence="4">Thermonuclease family protein</fullName>
    </submittedName>
</protein>
<feature type="domain" description="TNase-like" evidence="3">
    <location>
        <begin position="28"/>
        <end position="161"/>
    </location>
</feature>
<name>A0ABU8N3R1_9PSEU</name>
<sequence length="352" mass="37056">MPFPAMLVAGAVALTAVGGTAAAVVATAGESVVVERVVDGDTFDAISDGRTIRVRLLNVDTPETKDPSKPVECLGPEATARLEQLLPAGSSVTLDRDEETVDRYDRELAAVTNADGVFVNEVLAREGLGVPMTVGGNDRFAAEIAAANQEARAGQRGLYDSEAECTIPGAVAGVEALAMPGATQPLTPEQWEAQATNLDRIAGGARSVLAMFDAPRVGVVWAALSPSEQQNLRLRVQVVVDDATGDSGLARRNAAWQREQAAARQRAQEDAARQEAARQEEQRQVADRERAQAEADAREQRAAERRRASASDDSSSTRASGRSSGSSGAAGAYPGYNGPRCYAPGGRTWRPC</sequence>
<keyword evidence="5" id="KW-1185">Reference proteome</keyword>
<proteinExistence type="predicted"/>
<keyword evidence="2" id="KW-0732">Signal</keyword>
<evidence type="ECO:0000313" key="4">
    <source>
        <dbReference type="EMBL" id="MEJ2886313.1"/>
    </source>
</evidence>
<evidence type="ECO:0000259" key="3">
    <source>
        <dbReference type="PROSITE" id="PS50830"/>
    </source>
</evidence>
<evidence type="ECO:0000313" key="5">
    <source>
        <dbReference type="Proteomes" id="UP001370100"/>
    </source>
</evidence>
<reference evidence="4 5" key="1">
    <citation type="submission" date="2024-03" db="EMBL/GenBank/DDBJ databases">
        <title>Actinomycetospora sp. OC33-EN06, a novel actinomycete isolated from wild orchid (Aerides multiflora).</title>
        <authorList>
            <person name="Suriyachadkun C."/>
        </authorList>
    </citation>
    <scope>NUCLEOTIDE SEQUENCE [LARGE SCALE GENOMIC DNA]</scope>
    <source>
        <strain evidence="4 5">OC33-EN06</strain>
    </source>
</reference>
<organism evidence="4 5">
    <name type="scientific">Actinomycetospora aeridis</name>
    <dbReference type="NCBI Taxonomy" id="3129231"/>
    <lineage>
        <taxon>Bacteria</taxon>
        <taxon>Bacillati</taxon>
        <taxon>Actinomycetota</taxon>
        <taxon>Actinomycetes</taxon>
        <taxon>Pseudonocardiales</taxon>
        <taxon>Pseudonocardiaceae</taxon>
        <taxon>Actinomycetospora</taxon>
    </lineage>
</organism>
<dbReference type="InterPro" id="IPR016071">
    <property type="entry name" value="Staphylococal_nuclease_OB-fold"/>
</dbReference>
<dbReference type="Proteomes" id="UP001370100">
    <property type="component" value="Unassembled WGS sequence"/>
</dbReference>
<dbReference type="RefSeq" id="WP_337712799.1">
    <property type="nucleotide sequence ID" value="NZ_JBBEGL010000002.1"/>
</dbReference>
<feature type="compositionally biased region" description="Basic and acidic residues" evidence="1">
    <location>
        <begin position="266"/>
        <end position="310"/>
    </location>
</feature>
<evidence type="ECO:0000256" key="1">
    <source>
        <dbReference type="SAM" id="MobiDB-lite"/>
    </source>
</evidence>
<evidence type="ECO:0000256" key="2">
    <source>
        <dbReference type="SAM" id="SignalP"/>
    </source>
</evidence>
<dbReference type="Pfam" id="PF00565">
    <property type="entry name" value="SNase"/>
    <property type="match status" value="1"/>
</dbReference>
<dbReference type="InterPro" id="IPR035437">
    <property type="entry name" value="SNase_OB-fold_sf"/>
</dbReference>
<dbReference type="Gene3D" id="2.40.50.90">
    <property type="match status" value="1"/>
</dbReference>
<feature type="chain" id="PRO_5046002290" evidence="2">
    <location>
        <begin position="23"/>
        <end position="352"/>
    </location>
</feature>
<dbReference type="SUPFAM" id="SSF50199">
    <property type="entry name" value="Staphylococcal nuclease"/>
    <property type="match status" value="1"/>
</dbReference>
<feature type="signal peptide" evidence="2">
    <location>
        <begin position="1"/>
        <end position="22"/>
    </location>
</feature>
<feature type="compositionally biased region" description="Low complexity" evidence="1">
    <location>
        <begin position="253"/>
        <end position="265"/>
    </location>
</feature>
<comment type="caution">
    <text evidence="4">The sequence shown here is derived from an EMBL/GenBank/DDBJ whole genome shotgun (WGS) entry which is preliminary data.</text>
</comment>